<comment type="caution">
    <text evidence="1">The sequence shown here is derived from an EMBL/GenBank/DDBJ whole genome shotgun (WGS) entry which is preliminary data.</text>
</comment>
<dbReference type="Proteomes" id="UP000024635">
    <property type="component" value="Unassembled WGS sequence"/>
</dbReference>
<gene>
    <name evidence="1" type="primary">Acey_s0007.g3419</name>
    <name evidence="1" type="ORF">Y032_0007g3419</name>
</gene>
<dbReference type="EMBL" id="JARK01001343">
    <property type="protein sequence ID" value="EYC28777.1"/>
    <property type="molecule type" value="Genomic_DNA"/>
</dbReference>
<sequence>MPMEHSPGLEHRSLRISIENVSEEKVDVVRRKPIMRRAEKDMTESLLLPRVCDIIVLVISEVRRKRFIRNTLTTEGEILCGVLRCHINITAKKLAVLCLDGKVWRFYEEVSKNTVS</sequence>
<organism evidence="1 2">
    <name type="scientific">Ancylostoma ceylanicum</name>
    <dbReference type="NCBI Taxonomy" id="53326"/>
    <lineage>
        <taxon>Eukaryota</taxon>
        <taxon>Metazoa</taxon>
        <taxon>Ecdysozoa</taxon>
        <taxon>Nematoda</taxon>
        <taxon>Chromadorea</taxon>
        <taxon>Rhabditida</taxon>
        <taxon>Rhabditina</taxon>
        <taxon>Rhabditomorpha</taxon>
        <taxon>Strongyloidea</taxon>
        <taxon>Ancylostomatidae</taxon>
        <taxon>Ancylostomatinae</taxon>
        <taxon>Ancylostoma</taxon>
    </lineage>
</organism>
<protein>
    <submittedName>
        <fullName evidence="1">Uncharacterized protein</fullName>
    </submittedName>
</protein>
<evidence type="ECO:0000313" key="2">
    <source>
        <dbReference type="Proteomes" id="UP000024635"/>
    </source>
</evidence>
<proteinExistence type="predicted"/>
<evidence type="ECO:0000313" key="1">
    <source>
        <dbReference type="EMBL" id="EYC28777.1"/>
    </source>
</evidence>
<dbReference type="AlphaFoldDB" id="A0A016VP04"/>
<accession>A0A016VP04</accession>
<keyword evidence="2" id="KW-1185">Reference proteome</keyword>
<reference evidence="2" key="1">
    <citation type="journal article" date="2015" name="Nat. Genet.">
        <title>The genome and transcriptome of the zoonotic hookworm Ancylostoma ceylanicum identify infection-specific gene families.</title>
        <authorList>
            <person name="Schwarz E.M."/>
            <person name="Hu Y."/>
            <person name="Antoshechkin I."/>
            <person name="Miller M.M."/>
            <person name="Sternberg P.W."/>
            <person name="Aroian R.V."/>
        </authorList>
    </citation>
    <scope>NUCLEOTIDE SEQUENCE</scope>
    <source>
        <strain evidence="2">HY135</strain>
    </source>
</reference>
<name>A0A016VP04_9BILA</name>